<organism evidence="1 2">
    <name type="scientific">Cupriavidus basilensis</name>
    <dbReference type="NCBI Taxonomy" id="68895"/>
    <lineage>
        <taxon>Bacteria</taxon>
        <taxon>Pseudomonadati</taxon>
        <taxon>Pseudomonadota</taxon>
        <taxon>Betaproteobacteria</taxon>
        <taxon>Burkholderiales</taxon>
        <taxon>Burkholderiaceae</taxon>
        <taxon>Cupriavidus</taxon>
    </lineage>
</organism>
<proteinExistence type="predicted"/>
<dbReference type="STRING" id="68895.RR42_s2691"/>
<dbReference type="AlphaFoldDB" id="A0A0C4YMM1"/>
<name>A0A0C4YMM1_9BURK</name>
<sequence>MIDRDFHVLCPPVCARSEHCTACSGPPSRPPVPAWWALIAQKYKQAASICLLVKGVVSVLPPMSNAKLRPLQYIQSQSWMY</sequence>
<accession>A0A0C4YMM1</accession>
<dbReference type="EMBL" id="CP010537">
    <property type="protein sequence ID" value="AJG24273.1"/>
    <property type="molecule type" value="Genomic_DNA"/>
</dbReference>
<dbReference type="KEGG" id="cbw:RR42_s2691"/>
<evidence type="ECO:0000313" key="1">
    <source>
        <dbReference type="EMBL" id="AJG24273.1"/>
    </source>
</evidence>
<dbReference type="Proteomes" id="UP000031843">
    <property type="component" value="Chromosome secondary"/>
</dbReference>
<keyword evidence="2" id="KW-1185">Reference proteome</keyword>
<reference evidence="1 2" key="1">
    <citation type="journal article" date="2015" name="Genome Announc.">
        <title>Complete Genome Sequence of Cupriavidus basilensis 4G11, Isolated from the Oak Ridge Field Research Center Site.</title>
        <authorList>
            <person name="Ray J."/>
            <person name="Waters R.J."/>
            <person name="Skerker J.M."/>
            <person name="Kuehl J.V."/>
            <person name="Price M.N."/>
            <person name="Huang J."/>
            <person name="Chakraborty R."/>
            <person name="Arkin A.P."/>
            <person name="Deutschbauer A."/>
        </authorList>
    </citation>
    <scope>NUCLEOTIDE SEQUENCE [LARGE SCALE GENOMIC DNA]</scope>
    <source>
        <strain evidence="1">4G11</strain>
    </source>
</reference>
<protein>
    <submittedName>
        <fullName evidence="1">Uncharacterized protein</fullName>
    </submittedName>
</protein>
<evidence type="ECO:0000313" key="2">
    <source>
        <dbReference type="Proteomes" id="UP000031843"/>
    </source>
</evidence>
<gene>
    <name evidence="1" type="ORF">RR42_s2691</name>
</gene>